<dbReference type="Proteomes" id="UP000007463">
    <property type="component" value="Chromosome"/>
</dbReference>
<dbReference type="OrthoDB" id="1003359at2"/>
<dbReference type="STRING" id="755732.Fluta_1424"/>
<organism evidence="2 3">
    <name type="scientific">Fluviicola taffensis (strain DSM 16823 / NCIMB 13979 / RW262)</name>
    <dbReference type="NCBI Taxonomy" id="755732"/>
    <lineage>
        <taxon>Bacteria</taxon>
        <taxon>Pseudomonadati</taxon>
        <taxon>Bacteroidota</taxon>
        <taxon>Flavobacteriia</taxon>
        <taxon>Flavobacteriales</taxon>
        <taxon>Crocinitomicaceae</taxon>
        <taxon>Fluviicola</taxon>
    </lineage>
</organism>
<dbReference type="HOGENOM" id="CLU_110646_0_0_10"/>
<dbReference type="eggNOG" id="ENOG50331Z7">
    <property type="taxonomic scope" value="Bacteria"/>
</dbReference>
<evidence type="ECO:0000256" key="1">
    <source>
        <dbReference type="SAM" id="SignalP"/>
    </source>
</evidence>
<evidence type="ECO:0000313" key="3">
    <source>
        <dbReference type="Proteomes" id="UP000007463"/>
    </source>
</evidence>
<dbReference type="EMBL" id="CP002542">
    <property type="protein sequence ID" value="AEA43418.1"/>
    <property type="molecule type" value="Genomic_DNA"/>
</dbReference>
<feature type="signal peptide" evidence="1">
    <location>
        <begin position="1"/>
        <end position="18"/>
    </location>
</feature>
<dbReference type="KEGG" id="fte:Fluta_1424"/>
<feature type="chain" id="PRO_5003278454" evidence="1">
    <location>
        <begin position="19"/>
        <end position="217"/>
    </location>
</feature>
<dbReference type="RefSeq" id="WP_013686189.1">
    <property type="nucleotide sequence ID" value="NC_015321.1"/>
</dbReference>
<proteinExistence type="predicted"/>
<dbReference type="AlphaFoldDB" id="F2IDP5"/>
<evidence type="ECO:0000313" key="2">
    <source>
        <dbReference type="EMBL" id="AEA43418.1"/>
    </source>
</evidence>
<keyword evidence="1" id="KW-0732">Signal</keyword>
<protein>
    <submittedName>
        <fullName evidence="2">Uncharacterized protein</fullName>
    </submittedName>
</protein>
<accession>F2IDP5</accession>
<name>F2IDP5_FLUTR</name>
<keyword evidence="3" id="KW-1185">Reference proteome</keyword>
<reference evidence="3" key="2">
    <citation type="submission" date="2011-02" db="EMBL/GenBank/DDBJ databases">
        <title>The complete genome of Fluviicola taffensis DSM 16823.</title>
        <authorList>
            <consortium name="US DOE Joint Genome Institute (JGI-PGF)"/>
            <person name="Lucas S."/>
            <person name="Copeland A."/>
            <person name="Lapidus A."/>
            <person name="Bruce D."/>
            <person name="Goodwin L."/>
            <person name="Pitluck S."/>
            <person name="Kyrpides N."/>
            <person name="Mavromatis K."/>
            <person name="Ivanova N."/>
            <person name="Mikhailova N."/>
            <person name="Pagani I."/>
            <person name="Chertkov O."/>
            <person name="Detter J.C."/>
            <person name="Han C."/>
            <person name="Tapia R."/>
            <person name="Land M."/>
            <person name="Hauser L."/>
            <person name="Markowitz V."/>
            <person name="Cheng J.-F."/>
            <person name="Hugenholtz P."/>
            <person name="Woyke T."/>
            <person name="Wu D."/>
            <person name="Tindall B."/>
            <person name="Pomrenke H.G."/>
            <person name="Brambilla E."/>
            <person name="Klenk H.-P."/>
            <person name="Eisen J.A."/>
        </authorList>
    </citation>
    <scope>NUCLEOTIDE SEQUENCE [LARGE SCALE GENOMIC DNA]</scope>
    <source>
        <strain evidence="3">DSM 16823 / RW262 / RW262</strain>
    </source>
</reference>
<sequence precursor="true">MKTIYLIAILVLSFNSIAQTSEDLFKATSFKITWLGIDYSHVKLIGDISEKQKLALTPEQIKEKYFVAWNKIISDEHRKYDVQKMFRSRYVGTNVEKITQINAEAKTDEMIDTESPNYDKSTIEEFLESTNFELDGIGFLLIAETLDQTKETGTYIFVAINLNDNNAILIYDRIAGKCWGGNFRNYWSNTFFEVIVKITEELYPKWKKKPETRILKD</sequence>
<reference evidence="2 3" key="1">
    <citation type="journal article" date="2011" name="Stand. Genomic Sci.">
        <title>Complete genome sequence of the gliding freshwater bacterium Fluviicola taffensis type strain (RW262).</title>
        <authorList>
            <person name="Woyke T."/>
            <person name="Chertkov O."/>
            <person name="Lapidus A."/>
            <person name="Nolan M."/>
            <person name="Lucas S."/>
            <person name="Del Rio T.G."/>
            <person name="Tice H."/>
            <person name="Cheng J.F."/>
            <person name="Tapia R."/>
            <person name="Han C."/>
            <person name="Goodwin L."/>
            <person name="Pitluck S."/>
            <person name="Liolios K."/>
            <person name="Pagani I."/>
            <person name="Ivanova N."/>
            <person name="Huntemann M."/>
            <person name="Mavromatis K."/>
            <person name="Mikhailova N."/>
            <person name="Pati A."/>
            <person name="Chen A."/>
            <person name="Palaniappan K."/>
            <person name="Land M."/>
            <person name="Hauser L."/>
            <person name="Brambilla E.M."/>
            <person name="Rohde M."/>
            <person name="Mwirichia R."/>
            <person name="Sikorski J."/>
            <person name="Tindall B.J."/>
            <person name="Goker M."/>
            <person name="Bristow J."/>
            <person name="Eisen J.A."/>
            <person name="Markowitz V."/>
            <person name="Hugenholtz P."/>
            <person name="Klenk H.P."/>
            <person name="Kyrpides N.C."/>
        </authorList>
    </citation>
    <scope>NUCLEOTIDE SEQUENCE [LARGE SCALE GENOMIC DNA]</scope>
    <source>
        <strain evidence="3">DSM 16823 / RW262 / RW262</strain>
    </source>
</reference>
<gene>
    <name evidence="2" type="ordered locus">Fluta_1424</name>
</gene>